<keyword evidence="2" id="KW-0677">Repeat</keyword>
<evidence type="ECO:0000256" key="2">
    <source>
        <dbReference type="ARBA" id="ARBA00022737"/>
    </source>
</evidence>
<dbReference type="EMBL" id="ASPP01027195">
    <property type="protein sequence ID" value="ETO06377.1"/>
    <property type="molecule type" value="Genomic_DNA"/>
</dbReference>
<dbReference type="InterPro" id="IPR020472">
    <property type="entry name" value="WD40_PAC1"/>
</dbReference>
<dbReference type="OrthoDB" id="7668193at2759"/>
<evidence type="ECO:0000313" key="5">
    <source>
        <dbReference type="Proteomes" id="UP000023152"/>
    </source>
</evidence>
<dbReference type="SUPFAM" id="SSF50978">
    <property type="entry name" value="WD40 repeat-like"/>
    <property type="match status" value="1"/>
</dbReference>
<proteinExistence type="predicted"/>
<protein>
    <submittedName>
        <fullName evidence="4">WD repeat-containing protein</fullName>
    </submittedName>
</protein>
<dbReference type="PROSITE" id="PS50294">
    <property type="entry name" value="WD_REPEATS_REGION"/>
    <property type="match status" value="2"/>
</dbReference>
<evidence type="ECO:0000256" key="1">
    <source>
        <dbReference type="ARBA" id="ARBA00022574"/>
    </source>
</evidence>
<dbReference type="InterPro" id="IPR015943">
    <property type="entry name" value="WD40/YVTN_repeat-like_dom_sf"/>
</dbReference>
<evidence type="ECO:0000313" key="4">
    <source>
        <dbReference type="EMBL" id="ETO06377.1"/>
    </source>
</evidence>
<keyword evidence="1 3" id="KW-0853">WD repeat</keyword>
<feature type="repeat" description="WD" evidence="3">
    <location>
        <begin position="331"/>
        <end position="356"/>
    </location>
</feature>
<comment type="caution">
    <text evidence="4">The sequence shown here is derived from an EMBL/GenBank/DDBJ whole genome shotgun (WGS) entry which is preliminary data.</text>
</comment>
<dbReference type="InterPro" id="IPR001680">
    <property type="entry name" value="WD40_rpt"/>
</dbReference>
<dbReference type="CDD" id="cd00200">
    <property type="entry name" value="WD40"/>
    <property type="match status" value="1"/>
</dbReference>
<dbReference type="InterPro" id="IPR036322">
    <property type="entry name" value="WD40_repeat_dom_sf"/>
</dbReference>
<dbReference type="PRINTS" id="PR00320">
    <property type="entry name" value="GPROTEINBRPT"/>
</dbReference>
<dbReference type="PANTHER" id="PTHR22847">
    <property type="entry name" value="WD40 REPEAT PROTEIN"/>
    <property type="match status" value="1"/>
</dbReference>
<dbReference type="GO" id="GO:1990234">
    <property type="term" value="C:transferase complex"/>
    <property type="evidence" value="ECO:0007669"/>
    <property type="project" value="UniProtKB-ARBA"/>
</dbReference>
<dbReference type="Proteomes" id="UP000023152">
    <property type="component" value="Unassembled WGS sequence"/>
</dbReference>
<dbReference type="PROSITE" id="PS50082">
    <property type="entry name" value="WD_REPEATS_2"/>
    <property type="match status" value="4"/>
</dbReference>
<reference evidence="4 5" key="1">
    <citation type="journal article" date="2013" name="Curr. Biol.">
        <title>The Genome of the Foraminiferan Reticulomyxa filosa.</title>
        <authorList>
            <person name="Glockner G."/>
            <person name="Hulsmann N."/>
            <person name="Schleicher M."/>
            <person name="Noegel A.A."/>
            <person name="Eichinger L."/>
            <person name="Gallinger C."/>
            <person name="Pawlowski J."/>
            <person name="Sierra R."/>
            <person name="Euteneuer U."/>
            <person name="Pillet L."/>
            <person name="Moustafa A."/>
            <person name="Platzer M."/>
            <person name="Groth M."/>
            <person name="Szafranski K."/>
            <person name="Schliwa M."/>
        </authorList>
    </citation>
    <scope>NUCLEOTIDE SEQUENCE [LARGE SCALE GENOMIC DNA]</scope>
</reference>
<dbReference type="InterPro" id="IPR019775">
    <property type="entry name" value="WD40_repeat_CS"/>
</dbReference>
<name>X6LZ26_RETFI</name>
<dbReference type="Pfam" id="PF00400">
    <property type="entry name" value="WD40"/>
    <property type="match status" value="5"/>
</dbReference>
<sequence length="401" mass="46124">MGNSIINKVFTTRQQVTNLSKEEAEIRIIIKYWIRKSNIKLGWIQEFDKFIANYAAKLLMIDTFCLSSKLLKTLTGHKPAVMSIDYSTFDNNELLCSGSENGIVCVWNIENNKQIESFHRHSDYTYVKFSQYHYHNNNRIVICSSSWDNTIIFWDVKDNQQLQILNERTGNIEFSSFSGGRYLCSASGENIRLWDVETYKSSHVFNGHKGNVDCVNISPLQSNNNNNIGVIGGNGYTICSGSYDTTIRMWDIETNKQFMIFDGHRFSVKSVKYGSNELVNTILSGSDDNSIRLWDIRSGRQIQIFNKHLNVVSVVEYSPFMVNNDEINCYSNVICSGSWDNTIRFWDIRSNKNQLHMITGDTEDVGIFCLKFVLLKKKDNNAQTRLKLYFGSYGGNIRVWG</sequence>
<dbReference type="Gene3D" id="2.130.10.10">
    <property type="entry name" value="YVTN repeat-like/Quinoprotein amine dehydrogenase"/>
    <property type="match status" value="2"/>
</dbReference>
<dbReference type="AlphaFoldDB" id="X6LZ26"/>
<gene>
    <name evidence="4" type="ORF">RFI_31019</name>
</gene>
<organism evidence="4 5">
    <name type="scientific">Reticulomyxa filosa</name>
    <dbReference type="NCBI Taxonomy" id="46433"/>
    <lineage>
        <taxon>Eukaryota</taxon>
        <taxon>Sar</taxon>
        <taxon>Rhizaria</taxon>
        <taxon>Retaria</taxon>
        <taxon>Foraminifera</taxon>
        <taxon>Monothalamids</taxon>
        <taxon>Reticulomyxidae</taxon>
        <taxon>Reticulomyxa</taxon>
    </lineage>
</organism>
<dbReference type="PROSITE" id="PS00678">
    <property type="entry name" value="WD_REPEATS_1"/>
    <property type="match status" value="4"/>
</dbReference>
<feature type="repeat" description="WD" evidence="3">
    <location>
        <begin position="261"/>
        <end position="304"/>
    </location>
</feature>
<evidence type="ECO:0000256" key="3">
    <source>
        <dbReference type="PROSITE-ProRule" id="PRU00221"/>
    </source>
</evidence>
<feature type="repeat" description="WD" evidence="3">
    <location>
        <begin position="74"/>
        <end position="117"/>
    </location>
</feature>
<dbReference type="SMART" id="SM00320">
    <property type="entry name" value="WD40"/>
    <property type="match status" value="7"/>
</dbReference>
<keyword evidence="5" id="KW-1185">Reference proteome</keyword>
<dbReference type="PANTHER" id="PTHR22847:SF637">
    <property type="entry name" value="WD REPEAT DOMAIN 5B"/>
    <property type="match status" value="1"/>
</dbReference>
<feature type="repeat" description="WD" evidence="3">
    <location>
        <begin position="234"/>
        <end position="260"/>
    </location>
</feature>
<accession>X6LZ26</accession>